<dbReference type="AlphaFoldDB" id="A0ABD5QY77"/>
<evidence type="ECO:0000259" key="2">
    <source>
        <dbReference type="PROSITE" id="PS51352"/>
    </source>
</evidence>
<dbReference type="PROSITE" id="PS51352">
    <property type="entry name" value="THIOREDOXIN_2"/>
    <property type="match status" value="1"/>
</dbReference>
<name>A0ABD5QY77_9EURY</name>
<accession>A0ABD5QY77</accession>
<comment type="caution">
    <text evidence="3">The sequence shown here is derived from an EMBL/GenBank/DDBJ whole genome shotgun (WGS) entry which is preliminary data.</text>
</comment>
<dbReference type="InterPro" id="IPR024705">
    <property type="entry name" value="Ssp411"/>
</dbReference>
<dbReference type="Gene3D" id="3.40.30.10">
    <property type="entry name" value="Glutaredoxin"/>
    <property type="match status" value="1"/>
</dbReference>
<dbReference type="RefSeq" id="WP_256410741.1">
    <property type="nucleotide sequence ID" value="NZ_JANHDM010000002.1"/>
</dbReference>
<proteinExistence type="predicted"/>
<dbReference type="EMBL" id="JBHSKY010000002">
    <property type="protein sequence ID" value="MFC5277598.1"/>
    <property type="molecule type" value="Genomic_DNA"/>
</dbReference>
<keyword evidence="4" id="KW-1185">Reference proteome</keyword>
<dbReference type="SUPFAM" id="SSF48208">
    <property type="entry name" value="Six-hairpin glycosidases"/>
    <property type="match status" value="1"/>
</dbReference>
<dbReference type="InterPro" id="IPR008928">
    <property type="entry name" value="6-hairpin_glycosidase_sf"/>
</dbReference>
<dbReference type="InterPro" id="IPR004879">
    <property type="entry name" value="Ssp411-like_TRX"/>
</dbReference>
<organism evidence="3 4">
    <name type="scientific">Halorubrum rubrum</name>
    <dbReference type="NCBI Taxonomy" id="1126240"/>
    <lineage>
        <taxon>Archaea</taxon>
        <taxon>Methanobacteriati</taxon>
        <taxon>Methanobacteriota</taxon>
        <taxon>Stenosarchaea group</taxon>
        <taxon>Halobacteria</taxon>
        <taxon>Halobacteriales</taxon>
        <taxon>Haloferacaceae</taxon>
        <taxon>Halorubrum</taxon>
    </lineage>
</organism>
<dbReference type="InterPro" id="IPR012341">
    <property type="entry name" value="6hp_glycosidase-like_sf"/>
</dbReference>
<sequence>MTDATRVEWREWGREAFSEADERDLPVLLSLSATWCEGCHEMDATTYAEPRVAANVNEWFVPVRVDVDRRPRVRERYNMGGFPTTAFLTPDGELLTGAGYLGVDGMRQVLESVHRMWDEEGREAGRIPRALNGDRPPAGELSEAVESHLAGQLESKYDERYAGWGTDAKFPLPRTVEFALKRDRDRALRTLDAVRDHLADEVAGGFFRFAGARDWSDVAYEKPADTNAAVTRAFADAYLYTGEEAYREPAAAAVDFLTDDLWTGYGVGGSLGPGLGRAYYAAPADERAELDSPRRDLTVLAGANALAADALLTVAAYTDDDRAREYAERILDGLERDLIDPDSGVVTRYRPTDVEDGTRHRAGDDAPRDLLEDVSRVVGAYVRAAGVLGEGADVARAVADRAIAELHVDGSFVDGPRSGAGLLDRSFRPLDGNVELASALVDLAALTGEDRYREVARETAESFAGATDRLGVQVAGYGSLVGRLLRGTTVIAVGDGPGSDLHRAAWRVADHEKVVVPNAHREDAPAPRTVPEGSAVVTAGDAVSDPATTPDELMTRVAETVE</sequence>
<dbReference type="PANTHER" id="PTHR42899">
    <property type="entry name" value="SPERMATOGENESIS-ASSOCIATED PROTEIN 20"/>
    <property type="match status" value="1"/>
</dbReference>
<evidence type="ECO:0000313" key="4">
    <source>
        <dbReference type="Proteomes" id="UP001596118"/>
    </source>
</evidence>
<evidence type="ECO:0000256" key="1">
    <source>
        <dbReference type="SAM" id="MobiDB-lite"/>
    </source>
</evidence>
<reference evidence="3 4" key="1">
    <citation type="journal article" date="2019" name="Int. J. Syst. Evol. Microbiol.">
        <title>The Global Catalogue of Microorganisms (GCM) 10K type strain sequencing project: providing services to taxonomists for standard genome sequencing and annotation.</title>
        <authorList>
            <consortium name="The Broad Institute Genomics Platform"/>
            <consortium name="The Broad Institute Genome Sequencing Center for Infectious Disease"/>
            <person name="Wu L."/>
            <person name="Ma J."/>
        </authorList>
    </citation>
    <scope>NUCLEOTIDE SEQUENCE [LARGE SCALE GENOMIC DNA]</scope>
    <source>
        <strain evidence="3 4">CGMCC 1.12124</strain>
    </source>
</reference>
<dbReference type="PANTHER" id="PTHR42899:SF1">
    <property type="entry name" value="SPERMATOGENESIS-ASSOCIATED PROTEIN 20"/>
    <property type="match status" value="1"/>
</dbReference>
<dbReference type="Pfam" id="PF03190">
    <property type="entry name" value="Thioredox_DsbH"/>
    <property type="match status" value="1"/>
</dbReference>
<gene>
    <name evidence="3" type="ORF">ACFPM1_02270</name>
</gene>
<dbReference type="SUPFAM" id="SSF52833">
    <property type="entry name" value="Thioredoxin-like"/>
    <property type="match status" value="1"/>
</dbReference>
<protein>
    <submittedName>
        <fullName evidence="3">DUF255 domain-containing protein</fullName>
    </submittedName>
</protein>
<dbReference type="Gene3D" id="1.50.10.10">
    <property type="match status" value="1"/>
</dbReference>
<evidence type="ECO:0000313" key="3">
    <source>
        <dbReference type="EMBL" id="MFC5277598.1"/>
    </source>
</evidence>
<dbReference type="InterPro" id="IPR036249">
    <property type="entry name" value="Thioredoxin-like_sf"/>
</dbReference>
<dbReference type="PIRSF" id="PIRSF006402">
    <property type="entry name" value="UCP006402_thioredoxin"/>
    <property type="match status" value="1"/>
</dbReference>
<feature type="domain" description="Thioredoxin" evidence="2">
    <location>
        <begin position="1"/>
        <end position="150"/>
    </location>
</feature>
<feature type="region of interest" description="Disordered" evidence="1">
    <location>
        <begin position="521"/>
        <end position="550"/>
    </location>
</feature>
<dbReference type="InterPro" id="IPR013766">
    <property type="entry name" value="Thioredoxin_domain"/>
</dbReference>
<dbReference type="Proteomes" id="UP001596118">
    <property type="component" value="Unassembled WGS sequence"/>
</dbReference>